<keyword evidence="3" id="KW-1185">Reference proteome</keyword>
<dbReference type="OrthoDB" id="1434354at2759"/>
<dbReference type="GO" id="GO:1902936">
    <property type="term" value="F:phosphatidylinositol bisphosphate binding"/>
    <property type="evidence" value="ECO:0007669"/>
    <property type="project" value="TreeGrafter"/>
</dbReference>
<feature type="domain" description="CRAL-TRIO" evidence="1">
    <location>
        <begin position="97"/>
        <end position="261"/>
    </location>
</feature>
<dbReference type="InterPro" id="IPR011074">
    <property type="entry name" value="CRAL/TRIO_N_dom"/>
</dbReference>
<evidence type="ECO:0000313" key="3">
    <source>
        <dbReference type="Proteomes" id="UP001652621"/>
    </source>
</evidence>
<protein>
    <submittedName>
        <fullName evidence="4">Clavesin-2</fullName>
    </submittedName>
</protein>
<dbReference type="GO" id="GO:0016020">
    <property type="term" value="C:membrane"/>
    <property type="evidence" value="ECO:0007669"/>
    <property type="project" value="TreeGrafter"/>
</dbReference>
<evidence type="ECO:0000259" key="1">
    <source>
        <dbReference type="PROSITE" id="PS50191"/>
    </source>
</evidence>
<dbReference type="Proteomes" id="UP001652621">
    <property type="component" value="Unplaced"/>
</dbReference>
<organism evidence="2">
    <name type="scientific">Musca domestica</name>
    <name type="common">House fly</name>
    <dbReference type="NCBI Taxonomy" id="7370"/>
    <lineage>
        <taxon>Eukaryota</taxon>
        <taxon>Metazoa</taxon>
        <taxon>Ecdysozoa</taxon>
        <taxon>Arthropoda</taxon>
        <taxon>Hexapoda</taxon>
        <taxon>Insecta</taxon>
        <taxon>Pterygota</taxon>
        <taxon>Neoptera</taxon>
        <taxon>Endopterygota</taxon>
        <taxon>Diptera</taxon>
        <taxon>Brachycera</taxon>
        <taxon>Muscomorpha</taxon>
        <taxon>Muscoidea</taxon>
        <taxon>Muscidae</taxon>
        <taxon>Musca</taxon>
    </lineage>
</organism>
<dbReference type="AlphaFoldDB" id="A0A1I8MS85"/>
<evidence type="ECO:0000313" key="4">
    <source>
        <dbReference type="RefSeq" id="XP_005185384.1"/>
    </source>
</evidence>
<dbReference type="CDD" id="cd00170">
    <property type="entry name" value="SEC14"/>
    <property type="match status" value="1"/>
</dbReference>
<dbReference type="SUPFAM" id="SSF52087">
    <property type="entry name" value="CRAL/TRIO domain"/>
    <property type="match status" value="1"/>
</dbReference>
<sequence length="325" mass="38072">MKQTTVDQNEAMLTESVLKVAKRELREDKCTRDQCLEQFRNWLAKNEDVHNVRTDDHFLLRFLRAKKFSVPMAEQTLLKYLNVRRTFPHMTTTLDFFDERLNDIITNGYIYATPKRDKNGRRVIINNAQYFNAKKYTAMDQAKVHFLTYECLMEDAQTQVMGLTHIGDFGGITTAHVTNWNPTEFGRLFKWGEQSLPLRHKEIHLINVPTTLKWVVDFVKNRVSSKMRNRLNVYTSDKDLHKAVDPECLPLELGGKIPQKEMVELWKCELAEKRDIILQLDEMKLLTDRGILRKSSHNSEKSSNQPTFVSQIESIQGSFRKLEFD</sequence>
<gene>
    <name evidence="2" type="primary">101890201</name>
    <name evidence="4" type="synonym">LOC101890201</name>
</gene>
<dbReference type="Gene3D" id="1.10.8.20">
    <property type="entry name" value="N-terminal domain of phosphatidylinositol transfer protein sec14p"/>
    <property type="match status" value="1"/>
</dbReference>
<dbReference type="Pfam" id="PF03765">
    <property type="entry name" value="CRAL_TRIO_N"/>
    <property type="match status" value="1"/>
</dbReference>
<dbReference type="Pfam" id="PF00650">
    <property type="entry name" value="CRAL_TRIO"/>
    <property type="match status" value="1"/>
</dbReference>
<dbReference type="GeneID" id="101890201"/>
<dbReference type="PROSITE" id="PS50191">
    <property type="entry name" value="CRAL_TRIO"/>
    <property type="match status" value="1"/>
</dbReference>
<evidence type="ECO:0000313" key="2">
    <source>
        <dbReference type="EnsemblMetazoa" id="MDOA007916-PA"/>
    </source>
</evidence>
<dbReference type="Gene3D" id="1.20.5.1200">
    <property type="entry name" value="Alpha-tocopherol transfer"/>
    <property type="match status" value="1"/>
</dbReference>
<proteinExistence type="predicted"/>
<dbReference type="InterPro" id="IPR001251">
    <property type="entry name" value="CRAL-TRIO_dom"/>
</dbReference>
<dbReference type="InterPro" id="IPR036273">
    <property type="entry name" value="CRAL/TRIO_N_dom_sf"/>
</dbReference>
<dbReference type="InterPro" id="IPR036865">
    <property type="entry name" value="CRAL-TRIO_dom_sf"/>
</dbReference>
<dbReference type="PANTHER" id="PTHR10174:SF120">
    <property type="entry name" value="CELLULAR RETINALDEHYDE BINDING PROTEIN"/>
    <property type="match status" value="1"/>
</dbReference>
<dbReference type="SUPFAM" id="SSF46938">
    <property type="entry name" value="CRAL/TRIO N-terminal domain"/>
    <property type="match status" value="1"/>
</dbReference>
<dbReference type="KEGG" id="mde:101890201"/>
<dbReference type="VEuPathDB" id="VectorBase:MDOA007916"/>
<dbReference type="SMART" id="SM00516">
    <property type="entry name" value="SEC14"/>
    <property type="match status" value="1"/>
</dbReference>
<dbReference type="RefSeq" id="XP_005185384.1">
    <property type="nucleotide sequence ID" value="XM_005185327.3"/>
</dbReference>
<reference evidence="2" key="1">
    <citation type="submission" date="2020-05" db="UniProtKB">
        <authorList>
            <consortium name="EnsemblMetazoa"/>
        </authorList>
    </citation>
    <scope>IDENTIFICATION</scope>
    <source>
        <strain evidence="2">Aabys</strain>
    </source>
</reference>
<dbReference type="PANTHER" id="PTHR10174">
    <property type="entry name" value="ALPHA-TOCOPHEROL TRANSFER PROTEIN-RELATED"/>
    <property type="match status" value="1"/>
</dbReference>
<dbReference type="SMART" id="SM01100">
    <property type="entry name" value="CRAL_TRIO_N"/>
    <property type="match status" value="1"/>
</dbReference>
<dbReference type="Gene3D" id="3.40.525.10">
    <property type="entry name" value="CRAL-TRIO lipid binding domain"/>
    <property type="match status" value="1"/>
</dbReference>
<name>A0A1I8MS85_MUSDO</name>
<dbReference type="PRINTS" id="PR00180">
    <property type="entry name" value="CRETINALDHBP"/>
</dbReference>
<reference evidence="4" key="2">
    <citation type="submission" date="2025-04" db="UniProtKB">
        <authorList>
            <consortium name="RefSeq"/>
        </authorList>
    </citation>
    <scope>IDENTIFICATION</scope>
    <source>
        <strain evidence="4">Aabys</strain>
    </source>
</reference>
<dbReference type="VEuPathDB" id="VectorBase:MDOMA2_015419"/>
<dbReference type="EnsemblMetazoa" id="MDOA007916-RA">
    <property type="protein sequence ID" value="MDOA007916-PA"/>
    <property type="gene ID" value="MDOA007916"/>
</dbReference>
<dbReference type="eggNOG" id="KOG1471">
    <property type="taxonomic scope" value="Eukaryota"/>
</dbReference>
<accession>A0A1I8MS85</accession>